<keyword evidence="6" id="KW-1185">Reference proteome</keyword>
<dbReference type="PANTHER" id="PTHR24300">
    <property type="entry name" value="CYTOCHROME P450 508A4-RELATED"/>
    <property type="match status" value="1"/>
</dbReference>
<evidence type="ECO:0000313" key="5">
    <source>
        <dbReference type="EMBL" id="ODM87784.1"/>
    </source>
</evidence>
<sequence length="103" mass="12229">MTEDTMFHGYLLPKDVTVISNLYAIHHDPKIWGEDFNEFRPERFLSEDKTRVVYHEALMPLVQDDVLALVRVWRGIQFFSLLQAFCKSLVWSRIQSTPFQQLK</sequence>
<dbReference type="GO" id="GO:0005506">
    <property type="term" value="F:iron ion binding"/>
    <property type="evidence" value="ECO:0007669"/>
    <property type="project" value="InterPro"/>
</dbReference>
<keyword evidence="3" id="KW-0408">Iron</keyword>
<proteinExistence type="inferred from homology"/>
<dbReference type="Proteomes" id="UP000094527">
    <property type="component" value="Unassembled WGS sequence"/>
</dbReference>
<evidence type="ECO:0000256" key="2">
    <source>
        <dbReference type="ARBA" id="ARBA00022723"/>
    </source>
</evidence>
<evidence type="ECO:0000256" key="1">
    <source>
        <dbReference type="ARBA" id="ARBA00010617"/>
    </source>
</evidence>
<dbReference type="OrthoDB" id="1470350at2759"/>
<dbReference type="GO" id="GO:0004497">
    <property type="term" value="F:monooxygenase activity"/>
    <property type="evidence" value="ECO:0007669"/>
    <property type="project" value="UniProtKB-KW"/>
</dbReference>
<dbReference type="Gene3D" id="1.10.630.10">
    <property type="entry name" value="Cytochrome P450"/>
    <property type="match status" value="1"/>
</dbReference>
<dbReference type="InterPro" id="IPR036396">
    <property type="entry name" value="Cyt_P450_sf"/>
</dbReference>
<dbReference type="SUPFAM" id="SSF48264">
    <property type="entry name" value="Cytochrome P450"/>
    <property type="match status" value="1"/>
</dbReference>
<protein>
    <submittedName>
        <fullName evidence="5">Cytochrome P450 1A1</fullName>
    </submittedName>
</protein>
<evidence type="ECO:0000313" key="6">
    <source>
        <dbReference type="Proteomes" id="UP000094527"/>
    </source>
</evidence>
<dbReference type="AlphaFoldDB" id="A0A1D2M4B4"/>
<dbReference type="InterPro" id="IPR001128">
    <property type="entry name" value="Cyt_P450"/>
</dbReference>
<evidence type="ECO:0000256" key="3">
    <source>
        <dbReference type="ARBA" id="ARBA00023004"/>
    </source>
</evidence>
<dbReference type="InterPro" id="IPR050182">
    <property type="entry name" value="Cytochrome_P450_fam2"/>
</dbReference>
<keyword evidence="4" id="KW-0560">Oxidoreductase</keyword>
<dbReference type="Pfam" id="PF00067">
    <property type="entry name" value="p450"/>
    <property type="match status" value="1"/>
</dbReference>
<organism evidence="5 6">
    <name type="scientific">Orchesella cincta</name>
    <name type="common">Springtail</name>
    <name type="synonym">Podura cincta</name>
    <dbReference type="NCBI Taxonomy" id="48709"/>
    <lineage>
        <taxon>Eukaryota</taxon>
        <taxon>Metazoa</taxon>
        <taxon>Ecdysozoa</taxon>
        <taxon>Arthropoda</taxon>
        <taxon>Hexapoda</taxon>
        <taxon>Collembola</taxon>
        <taxon>Entomobryomorpha</taxon>
        <taxon>Entomobryoidea</taxon>
        <taxon>Orchesellidae</taxon>
        <taxon>Orchesellinae</taxon>
        <taxon>Orchesella</taxon>
    </lineage>
</organism>
<name>A0A1D2M4B4_ORCCI</name>
<evidence type="ECO:0000256" key="4">
    <source>
        <dbReference type="ARBA" id="ARBA00023033"/>
    </source>
</evidence>
<comment type="caution">
    <text evidence="5">The sequence shown here is derived from an EMBL/GenBank/DDBJ whole genome shotgun (WGS) entry which is preliminary data.</text>
</comment>
<dbReference type="STRING" id="48709.A0A1D2M4B4"/>
<dbReference type="GO" id="GO:0016705">
    <property type="term" value="F:oxidoreductase activity, acting on paired donors, with incorporation or reduction of molecular oxygen"/>
    <property type="evidence" value="ECO:0007669"/>
    <property type="project" value="InterPro"/>
</dbReference>
<dbReference type="EMBL" id="LJIJ01004693">
    <property type="protein sequence ID" value="ODM87784.1"/>
    <property type="molecule type" value="Genomic_DNA"/>
</dbReference>
<accession>A0A1D2M4B4</accession>
<keyword evidence="2" id="KW-0479">Metal-binding</keyword>
<comment type="similarity">
    <text evidence="1">Belongs to the cytochrome P450 family.</text>
</comment>
<reference evidence="5 6" key="1">
    <citation type="journal article" date="2016" name="Genome Biol. Evol.">
        <title>Gene Family Evolution Reflects Adaptation to Soil Environmental Stressors in the Genome of the Collembolan Orchesella cincta.</title>
        <authorList>
            <person name="Faddeeva-Vakhrusheva A."/>
            <person name="Derks M.F."/>
            <person name="Anvar S.Y."/>
            <person name="Agamennone V."/>
            <person name="Suring W."/>
            <person name="Smit S."/>
            <person name="van Straalen N.M."/>
            <person name="Roelofs D."/>
        </authorList>
    </citation>
    <scope>NUCLEOTIDE SEQUENCE [LARGE SCALE GENOMIC DNA]</scope>
    <source>
        <tissue evidence="5">Mixed pool</tissue>
    </source>
</reference>
<keyword evidence="4" id="KW-0503">Monooxygenase</keyword>
<gene>
    <name evidence="5" type="ORF">Ocin01_18899</name>
</gene>
<dbReference type="GO" id="GO:0020037">
    <property type="term" value="F:heme binding"/>
    <property type="evidence" value="ECO:0007669"/>
    <property type="project" value="InterPro"/>
</dbReference>